<dbReference type="PROSITE" id="PS00592">
    <property type="entry name" value="GH9_2"/>
    <property type="match status" value="1"/>
</dbReference>
<dbReference type="PANTHER" id="PTHR22298">
    <property type="entry name" value="ENDO-1,4-BETA-GLUCANASE"/>
    <property type="match status" value="1"/>
</dbReference>
<dbReference type="Proteomes" id="UP000594263">
    <property type="component" value="Unplaced"/>
</dbReference>
<dbReference type="InterPro" id="IPR008928">
    <property type="entry name" value="6-hairpin_glycosidase_sf"/>
</dbReference>
<feature type="domain" description="Glycoside hydrolase family 9" evidence="11">
    <location>
        <begin position="59"/>
        <end position="516"/>
    </location>
</feature>
<feature type="transmembrane region" description="Helical" evidence="10">
    <location>
        <begin position="20"/>
        <end position="42"/>
    </location>
</feature>
<comment type="similarity">
    <text evidence="2 8 9">Belongs to the glycosyl hydrolase 9 (cellulase E) family.</text>
</comment>
<dbReference type="InterPro" id="IPR012341">
    <property type="entry name" value="6hp_glycosidase-like_sf"/>
</dbReference>
<dbReference type="Pfam" id="PF00759">
    <property type="entry name" value="Glyco_hydro_9"/>
    <property type="match status" value="1"/>
</dbReference>
<keyword evidence="4 9" id="KW-0136">Cellulose degradation</keyword>
<keyword evidence="13" id="KW-1185">Reference proteome</keyword>
<name>A0A7N0T0X6_KALFE</name>
<proteinExistence type="inferred from homology"/>
<keyword evidence="10" id="KW-1133">Transmembrane helix</keyword>
<evidence type="ECO:0000256" key="9">
    <source>
        <dbReference type="RuleBase" id="RU361166"/>
    </source>
</evidence>
<dbReference type="EnsemblPlants" id="Kaladp0016s0277.1.v1.1">
    <property type="protein sequence ID" value="Kaladp0016s0277.1.v1.1"/>
    <property type="gene ID" value="Kaladp0016s0277.v1.1"/>
</dbReference>
<evidence type="ECO:0000313" key="13">
    <source>
        <dbReference type="Proteomes" id="UP000594263"/>
    </source>
</evidence>
<feature type="active site" evidence="8">
    <location>
        <position position="447"/>
    </location>
</feature>
<reference evidence="12" key="1">
    <citation type="submission" date="2021-01" db="UniProtKB">
        <authorList>
            <consortium name="EnsemblPlants"/>
        </authorList>
    </citation>
    <scope>IDENTIFICATION</scope>
</reference>
<keyword evidence="3 8" id="KW-0378">Hydrolase</keyword>
<dbReference type="AlphaFoldDB" id="A0A7N0T0X6"/>
<keyword evidence="10" id="KW-0812">Transmembrane</keyword>
<comment type="catalytic activity">
    <reaction evidence="1 9">
        <text>Endohydrolysis of (1-&gt;4)-beta-D-glucosidic linkages in cellulose, lichenin and cereal beta-D-glucans.</text>
        <dbReference type="EC" id="3.2.1.4"/>
    </reaction>
</comment>
<evidence type="ECO:0000256" key="5">
    <source>
        <dbReference type="ARBA" id="ARBA00023277"/>
    </source>
</evidence>
<evidence type="ECO:0000256" key="1">
    <source>
        <dbReference type="ARBA" id="ARBA00000966"/>
    </source>
</evidence>
<keyword evidence="5 8" id="KW-0119">Carbohydrate metabolism</keyword>
<evidence type="ECO:0000256" key="3">
    <source>
        <dbReference type="ARBA" id="ARBA00022801"/>
    </source>
</evidence>
<evidence type="ECO:0000256" key="2">
    <source>
        <dbReference type="ARBA" id="ARBA00007072"/>
    </source>
</evidence>
<dbReference type="EC" id="3.2.1.4" evidence="9"/>
<keyword evidence="7 8" id="KW-0624">Polysaccharide degradation</keyword>
<sequence>MVEKGREVADGARWENRCWLFLVMVMTVFVALAAGLTLWPYVNSHLTHSEGSDKVDEKYSKALKITNQFFDIQKSGKLEDNRIPWRGDSGLEDGMEVGLDLSKGMYDAGDLMKFGFPMAFTATILSWSILEHGDQWKRVNEFEHAQESLKWITDYLINAHLSDNVLYIQVGDPELDHRCWERPEAMSERRPLTQINTSYPGTEVAAETAAAMAAASLVFKKPDSTYSSLLLKHARKLFSFANTYRGSYSSSVPQVQKYYNSSGFEDELLWAAAWLYHATSDPYYLNYATVLNGRAFGNWGSPTWFSWDDKSVGTQVLLSRVNFFNSKGTSSEEILALQMYRRSAEAFMCVLLPDSPRATTSRTNGGLIWVMEWNPIQYAAASAFLANVYSDYMLESGTHSLYCDGKLYSPADLRNFAISQADYVLGDSPLRMSYLVGYGDKYPQYVHHRGASIPVNATTGCSDGFVWLESTHPNPNVAIGAVVGGPFKNDSYIDSRNNSMQGEPTTYNAALLAGLLAGLVSTSSVPKSFT</sequence>
<accession>A0A7N0T0X6</accession>
<evidence type="ECO:0000256" key="8">
    <source>
        <dbReference type="PROSITE-ProRule" id="PRU10059"/>
    </source>
</evidence>
<dbReference type="Gramene" id="Kaladp0016s0277.1.v1.1">
    <property type="protein sequence ID" value="Kaladp0016s0277.1.v1.1"/>
    <property type="gene ID" value="Kaladp0016s0277.v1.1"/>
</dbReference>
<dbReference type="Gene3D" id="1.50.10.10">
    <property type="match status" value="1"/>
</dbReference>
<dbReference type="GO" id="GO:0030245">
    <property type="term" value="P:cellulose catabolic process"/>
    <property type="evidence" value="ECO:0007669"/>
    <property type="project" value="UniProtKB-KW"/>
</dbReference>
<dbReference type="InterPro" id="IPR001701">
    <property type="entry name" value="Glyco_hydro_9"/>
</dbReference>
<dbReference type="FunFam" id="1.50.10.10:FF:000020">
    <property type="entry name" value="Endoglucanase"/>
    <property type="match status" value="1"/>
</dbReference>
<dbReference type="SUPFAM" id="SSF48208">
    <property type="entry name" value="Six-hairpin glycosidases"/>
    <property type="match status" value="1"/>
</dbReference>
<evidence type="ECO:0000256" key="7">
    <source>
        <dbReference type="ARBA" id="ARBA00023326"/>
    </source>
</evidence>
<organism evidence="12 13">
    <name type="scientific">Kalanchoe fedtschenkoi</name>
    <name type="common">Lavender scallops</name>
    <name type="synonym">South American air plant</name>
    <dbReference type="NCBI Taxonomy" id="63787"/>
    <lineage>
        <taxon>Eukaryota</taxon>
        <taxon>Viridiplantae</taxon>
        <taxon>Streptophyta</taxon>
        <taxon>Embryophyta</taxon>
        <taxon>Tracheophyta</taxon>
        <taxon>Spermatophyta</taxon>
        <taxon>Magnoliopsida</taxon>
        <taxon>eudicotyledons</taxon>
        <taxon>Gunneridae</taxon>
        <taxon>Pentapetalae</taxon>
        <taxon>Saxifragales</taxon>
        <taxon>Crassulaceae</taxon>
        <taxon>Kalanchoe</taxon>
    </lineage>
</organism>
<protein>
    <recommendedName>
        <fullName evidence="9">Endoglucanase</fullName>
        <ecNumber evidence="9">3.2.1.4</ecNumber>
    </recommendedName>
</protein>
<keyword evidence="6 8" id="KW-0326">Glycosidase</keyword>
<dbReference type="OMA" id="LIWVNEW"/>
<dbReference type="GO" id="GO:0008810">
    <property type="term" value="F:cellulase activity"/>
    <property type="evidence" value="ECO:0007669"/>
    <property type="project" value="UniProtKB-EC"/>
</dbReference>
<evidence type="ECO:0000256" key="10">
    <source>
        <dbReference type="SAM" id="Phobius"/>
    </source>
</evidence>
<evidence type="ECO:0000259" key="11">
    <source>
        <dbReference type="Pfam" id="PF00759"/>
    </source>
</evidence>
<evidence type="ECO:0000313" key="12">
    <source>
        <dbReference type="EnsemblPlants" id="Kaladp0016s0277.1.v1.1"/>
    </source>
</evidence>
<keyword evidence="10" id="KW-0472">Membrane</keyword>
<evidence type="ECO:0000256" key="4">
    <source>
        <dbReference type="ARBA" id="ARBA00023001"/>
    </source>
</evidence>
<evidence type="ECO:0000256" key="6">
    <source>
        <dbReference type="ARBA" id="ARBA00023295"/>
    </source>
</evidence>
<dbReference type="InterPro" id="IPR018221">
    <property type="entry name" value="Glyco_hydro_9_His_AS"/>
</dbReference>